<keyword evidence="5" id="KW-1185">Reference proteome</keyword>
<dbReference type="InterPro" id="IPR029058">
    <property type="entry name" value="AB_hydrolase_fold"/>
</dbReference>
<dbReference type="EMBL" id="JACBAZ010000002">
    <property type="protein sequence ID" value="NWK55526.1"/>
    <property type="molecule type" value="Genomic_DNA"/>
</dbReference>
<accession>A0A851GDN1</accession>
<dbReference type="InterPro" id="IPR038765">
    <property type="entry name" value="Papain-like_cys_pep_sf"/>
</dbReference>
<dbReference type="InterPro" id="IPR013128">
    <property type="entry name" value="Peptidase_C1A"/>
</dbReference>
<dbReference type="Gene3D" id="3.90.70.10">
    <property type="entry name" value="Cysteine proteinases"/>
    <property type="match status" value="1"/>
</dbReference>
<dbReference type="RefSeq" id="WP_178932038.1">
    <property type="nucleotide sequence ID" value="NZ_JACBAZ010000002.1"/>
</dbReference>
<dbReference type="Gene3D" id="3.40.50.1820">
    <property type="entry name" value="alpha/beta hydrolase"/>
    <property type="match status" value="1"/>
</dbReference>
<dbReference type="GO" id="GO:0008234">
    <property type="term" value="F:cysteine-type peptidase activity"/>
    <property type="evidence" value="ECO:0007669"/>
    <property type="project" value="InterPro"/>
</dbReference>
<evidence type="ECO:0000313" key="4">
    <source>
        <dbReference type="EMBL" id="NWK55526.1"/>
    </source>
</evidence>
<evidence type="ECO:0000313" key="5">
    <source>
        <dbReference type="Proteomes" id="UP000557872"/>
    </source>
</evidence>
<dbReference type="Pfam" id="PF00112">
    <property type="entry name" value="Peptidase_C1"/>
    <property type="match status" value="1"/>
</dbReference>
<organism evidence="4 5">
    <name type="scientific">Oceaniferula marina</name>
    <dbReference type="NCBI Taxonomy" id="2748318"/>
    <lineage>
        <taxon>Bacteria</taxon>
        <taxon>Pseudomonadati</taxon>
        <taxon>Verrucomicrobiota</taxon>
        <taxon>Verrucomicrobiia</taxon>
        <taxon>Verrucomicrobiales</taxon>
        <taxon>Verrucomicrobiaceae</taxon>
        <taxon>Oceaniferula</taxon>
    </lineage>
</organism>
<dbReference type="PANTHER" id="PTHR12411">
    <property type="entry name" value="CYSTEINE PROTEASE FAMILY C1-RELATED"/>
    <property type="match status" value="1"/>
</dbReference>
<dbReference type="GO" id="GO:0006508">
    <property type="term" value="P:proteolysis"/>
    <property type="evidence" value="ECO:0007669"/>
    <property type="project" value="InterPro"/>
</dbReference>
<dbReference type="SUPFAM" id="SSF53474">
    <property type="entry name" value="alpha/beta-Hydrolases"/>
    <property type="match status" value="1"/>
</dbReference>
<proteinExistence type="inferred from homology"/>
<comment type="similarity">
    <text evidence="1">Belongs to the peptidase C1 family.</text>
</comment>
<gene>
    <name evidence="4" type="ORF">HW115_07880</name>
</gene>
<evidence type="ECO:0000256" key="2">
    <source>
        <dbReference type="SAM" id="MobiDB-lite"/>
    </source>
</evidence>
<comment type="caution">
    <text evidence="4">The sequence shown here is derived from an EMBL/GenBank/DDBJ whole genome shotgun (WGS) entry which is preliminary data.</text>
</comment>
<sequence length="603" mass="67683">MKTYITHATADVPDTRDLIYQPSLKQLSGEITTPENLHIRNQGKEGACTGFALTAVIDFLNQKRKSDLRVSARMVYEMAKKNDEWPGEDYDGSSLRGAIKGWKNMGVCSEDHWPYLVNGGIDYLSIDAAKNARHNTIGAYYRLKPDIAHFHSAINESGIIAVSARVHRGWQSPKNGVIERNPIISGGHAFAIVGYNDRGFIIQNSWGKQWGDQGTALWLYEDWIDTLMDAWVVSLALPTPQIFGLEAHAYKGYQETNAPASTLTKTVNRAEIAGHFVHIDDGQYHDKGRYWSNAADVEQTAQHVANSSDYDHVLFYFHGGLNSPKASARRIRAMKDGFKRNRVYPFHIMYDTGLMEEIKDLILRKGKTSTERVGGFSDWTDRFLEGLLRRPGTMVWDEMKQGAQSAFTSKGDGLDSLNRFIKHLGKASPGKKKKIHLCGHSTGAIVIAHLLRALQNKNIEIATCSLLAPAASLKLFHSHYLPIYQKKRKLKLNSLELYLLRNHLEEDDHVAGIYRKSLLYLVSNSFEHDGRETPIVGMENFVKEIKSSGGLPKIHYSNGNSGSTTRSRSHGGFDNDTRTMNHVLKSILGHSVKLPFKTDDLDF</sequence>
<dbReference type="SMART" id="SM00645">
    <property type="entry name" value="Pept_C1"/>
    <property type="match status" value="1"/>
</dbReference>
<evidence type="ECO:0000256" key="1">
    <source>
        <dbReference type="ARBA" id="ARBA00008455"/>
    </source>
</evidence>
<dbReference type="CDD" id="cd02619">
    <property type="entry name" value="Peptidase_C1"/>
    <property type="match status" value="1"/>
</dbReference>
<dbReference type="InterPro" id="IPR000668">
    <property type="entry name" value="Peptidase_C1A_C"/>
</dbReference>
<protein>
    <submittedName>
        <fullName evidence="4">C1 family peptidase</fullName>
    </submittedName>
</protein>
<dbReference type="AlphaFoldDB" id="A0A851GDN1"/>
<dbReference type="SUPFAM" id="SSF54001">
    <property type="entry name" value="Cysteine proteinases"/>
    <property type="match status" value="1"/>
</dbReference>
<dbReference type="Proteomes" id="UP000557872">
    <property type="component" value="Unassembled WGS sequence"/>
</dbReference>
<name>A0A851GDN1_9BACT</name>
<evidence type="ECO:0000259" key="3">
    <source>
        <dbReference type="SMART" id="SM00645"/>
    </source>
</evidence>
<feature type="compositionally biased region" description="Low complexity" evidence="2">
    <location>
        <begin position="557"/>
        <end position="566"/>
    </location>
</feature>
<feature type="region of interest" description="Disordered" evidence="2">
    <location>
        <begin position="553"/>
        <end position="575"/>
    </location>
</feature>
<reference evidence="4 5" key="1">
    <citation type="submission" date="2020-07" db="EMBL/GenBank/DDBJ databases">
        <title>Roseicoccus Jingziensis gen. nov., sp. nov., isolated from coastal seawater.</title>
        <authorList>
            <person name="Feng X."/>
        </authorList>
    </citation>
    <scope>NUCLEOTIDE SEQUENCE [LARGE SCALE GENOMIC DNA]</scope>
    <source>
        <strain evidence="4 5">N1E253</strain>
    </source>
</reference>
<feature type="domain" description="Peptidase C1A papain C-terminal" evidence="3">
    <location>
        <begin position="33"/>
        <end position="237"/>
    </location>
</feature>